<dbReference type="Proteomes" id="UP001060215">
    <property type="component" value="Chromosome 3"/>
</dbReference>
<proteinExistence type="predicted"/>
<name>A0ACC0ISN7_9ERIC</name>
<evidence type="ECO:0000313" key="2">
    <source>
        <dbReference type="Proteomes" id="UP001060215"/>
    </source>
</evidence>
<protein>
    <submittedName>
        <fullName evidence="1">Uncharacterized protein</fullName>
    </submittedName>
</protein>
<accession>A0ACC0ISN7</accession>
<organism evidence="1 2">
    <name type="scientific">Camellia lanceoleosa</name>
    <dbReference type="NCBI Taxonomy" id="1840588"/>
    <lineage>
        <taxon>Eukaryota</taxon>
        <taxon>Viridiplantae</taxon>
        <taxon>Streptophyta</taxon>
        <taxon>Embryophyta</taxon>
        <taxon>Tracheophyta</taxon>
        <taxon>Spermatophyta</taxon>
        <taxon>Magnoliopsida</taxon>
        <taxon>eudicotyledons</taxon>
        <taxon>Gunneridae</taxon>
        <taxon>Pentapetalae</taxon>
        <taxon>asterids</taxon>
        <taxon>Ericales</taxon>
        <taxon>Theaceae</taxon>
        <taxon>Camellia</taxon>
    </lineage>
</organism>
<gene>
    <name evidence="1" type="ORF">LOK49_LG02G00366</name>
</gene>
<evidence type="ECO:0000313" key="1">
    <source>
        <dbReference type="EMBL" id="KAI8028118.1"/>
    </source>
</evidence>
<reference evidence="1 2" key="1">
    <citation type="journal article" date="2022" name="Plant J.">
        <title>Chromosome-level genome of Camellia lanceoleosa provides a valuable resource for understanding genome evolution and self-incompatibility.</title>
        <authorList>
            <person name="Gong W."/>
            <person name="Xiao S."/>
            <person name="Wang L."/>
            <person name="Liao Z."/>
            <person name="Chang Y."/>
            <person name="Mo W."/>
            <person name="Hu G."/>
            <person name="Li W."/>
            <person name="Zhao G."/>
            <person name="Zhu H."/>
            <person name="Hu X."/>
            <person name="Ji K."/>
            <person name="Xiang X."/>
            <person name="Song Q."/>
            <person name="Yuan D."/>
            <person name="Jin S."/>
            <person name="Zhang L."/>
        </authorList>
    </citation>
    <scope>NUCLEOTIDE SEQUENCE [LARGE SCALE GENOMIC DNA]</scope>
    <source>
        <strain evidence="1">SQ_2022a</strain>
    </source>
</reference>
<comment type="caution">
    <text evidence="1">The sequence shown here is derived from an EMBL/GenBank/DDBJ whole genome shotgun (WGS) entry which is preliminary data.</text>
</comment>
<sequence length="517" mass="56131">MFEEKAQRISEAAIALKDEAGNAWDNVNSTRNTIQEIVNEETVAQEAVQKATMALSLAEARLQVAVDSLEAAKGRKSDLEYESGGEESNILRKDGEAVLMGLSSHQQSLFHGLIESARKQLPKLVIGSLLIGAGIAFYTNRVERINQLFLQPDIITAHHYRWYRRINEEEASLFDMSRLLFASVIYVPIFQKIPGDKFGMVHRGLAWFLQKDDIQNLSLERLSSMKKYVFGLGSAQVLVTAVVVGLVSRFIAAQPNPAAIIIGNGLHYLSLLLSFRYCRNEVRACHAMDELHFLFCFPVSSDAVQLYCAIIMCLKGEHFGTTYTCDLAVVVLLILTPLISPNSSTGAGGVGFQAIAEPLGLAAVKAIVAITAIIAGGRLLLRPIYKQVAENQNAEIFSANTLLVILGPSLLTARVESDIAPYCGLLLGLFFMMVGMSIDPKLVVSNFPVIMGTLPLLIGGKTILVAVAGRLFGISIISAIRVGLLLAPGGEFAFVAFGEAVNQIELDCFPSHGGLYQ</sequence>
<dbReference type="EMBL" id="CM045760">
    <property type="protein sequence ID" value="KAI8028118.1"/>
    <property type="molecule type" value="Genomic_DNA"/>
</dbReference>
<keyword evidence="2" id="KW-1185">Reference proteome</keyword>